<dbReference type="AlphaFoldDB" id="A0A0F9Z5H6"/>
<dbReference type="EMBL" id="LAZR01000001">
    <property type="protein sequence ID" value="KKO12504.1"/>
    <property type="molecule type" value="Genomic_DNA"/>
</dbReference>
<dbReference type="PANTHER" id="PTHR31270">
    <property type="entry name" value="GLUTAMINYL-PEPTIDE CYCLOTRANSFERASE"/>
    <property type="match status" value="1"/>
</dbReference>
<dbReference type="SUPFAM" id="SSF50969">
    <property type="entry name" value="YVTN repeat-like/Quinoprotein amine dehydrogenase"/>
    <property type="match status" value="1"/>
</dbReference>
<organism evidence="1">
    <name type="scientific">marine sediment metagenome</name>
    <dbReference type="NCBI Taxonomy" id="412755"/>
    <lineage>
        <taxon>unclassified sequences</taxon>
        <taxon>metagenomes</taxon>
        <taxon>ecological metagenomes</taxon>
    </lineage>
</organism>
<dbReference type="InterPro" id="IPR011044">
    <property type="entry name" value="Quino_amine_DH_bsu"/>
</dbReference>
<gene>
    <name evidence="1" type="ORF">LCGC14_0005190</name>
</gene>
<dbReference type="GO" id="GO:0016603">
    <property type="term" value="F:glutaminyl-peptide cyclotransferase activity"/>
    <property type="evidence" value="ECO:0007669"/>
    <property type="project" value="InterPro"/>
</dbReference>
<evidence type="ECO:0000313" key="1">
    <source>
        <dbReference type="EMBL" id="KKO12504.1"/>
    </source>
</evidence>
<comment type="caution">
    <text evidence="1">The sequence shown here is derived from an EMBL/GenBank/DDBJ whole genome shotgun (WGS) entry which is preliminary data.</text>
</comment>
<dbReference type="InterPro" id="IPR015943">
    <property type="entry name" value="WD40/YVTN_repeat-like_dom_sf"/>
</dbReference>
<dbReference type="Gene3D" id="2.130.10.10">
    <property type="entry name" value="YVTN repeat-like/Quinoprotein amine dehydrogenase"/>
    <property type="match status" value="1"/>
</dbReference>
<dbReference type="Pfam" id="PF05096">
    <property type="entry name" value="Glu_cyclase_2"/>
    <property type="match status" value="1"/>
</dbReference>
<dbReference type="PANTHER" id="PTHR31270:SF1">
    <property type="entry name" value="GLUTAMINYL-PEPTIDE CYCLOTRANSFERASE"/>
    <property type="match status" value="1"/>
</dbReference>
<dbReference type="InterPro" id="IPR007788">
    <property type="entry name" value="QCT"/>
</dbReference>
<protein>
    <recommendedName>
        <fullName evidence="2">Glutamine cyclotransferase</fullName>
    </recommendedName>
</protein>
<sequence length="260" mass="29679">MMHAQIHLTVRRLLLLVLFIGSCGARGEVVIYDYTVVNTYPHNTRYFTQGLLVHEGHLYEGTGRYGESALLQMRLQDGAVIKRKALGNRYFGEGITVAGDRIYQLTWRENMVFVHDLETFDSVDSHYLPTEGWGVTFDGEHLIISDGSDRLFFYDPDGFQEVRQVAVTIEGRPVRFLNELEYINGEVWANVWTSNEIVRIDPLTGEILSVIDLRGLRQQTEAGSSDAVLNGIAWDADNNRLLVTGKLWAHIFEIELHQRH</sequence>
<accession>A0A0F9Z5H6</accession>
<evidence type="ECO:0008006" key="2">
    <source>
        <dbReference type="Google" id="ProtNLM"/>
    </source>
</evidence>
<proteinExistence type="predicted"/>
<name>A0A0F9Z5H6_9ZZZZ</name>
<reference evidence="1" key="1">
    <citation type="journal article" date="2015" name="Nature">
        <title>Complex archaea that bridge the gap between prokaryotes and eukaryotes.</title>
        <authorList>
            <person name="Spang A."/>
            <person name="Saw J.H."/>
            <person name="Jorgensen S.L."/>
            <person name="Zaremba-Niedzwiedzka K."/>
            <person name="Martijn J."/>
            <person name="Lind A.E."/>
            <person name="van Eijk R."/>
            <person name="Schleper C."/>
            <person name="Guy L."/>
            <person name="Ettema T.J."/>
        </authorList>
    </citation>
    <scope>NUCLEOTIDE SEQUENCE</scope>
</reference>